<sequence>MKLYSILLFQKSTVGHKPKLLKDAYDLKDFSFFQRGSVKEFMDFTGRLLIERAATPYRTSIKEQEYFIYCYVRQDNLTGVCITDGEYNDAIQNAASCSYSKLPELLAKWQNPREADSLIRVQDEIEETKVVLHNTILSVLERGEKLDDLVRASENLSEKSKMFYTQARKMNKCCSWA</sequence>
<keyword evidence="2" id="KW-0488">Methylation</keyword>
<feature type="domain" description="V-SNARE coiled-coil homology" evidence="10">
    <location>
        <begin position="117"/>
        <end position="177"/>
    </location>
</feature>
<evidence type="ECO:0000259" key="10">
    <source>
        <dbReference type="PROSITE" id="PS50892"/>
    </source>
</evidence>
<keyword evidence="11" id="KW-1185">Reference proteome</keyword>
<evidence type="ECO:0000313" key="12">
    <source>
        <dbReference type="WBParaSite" id="PDA_v2.g4.t1"/>
    </source>
</evidence>
<dbReference type="SUPFAM" id="SSF58038">
    <property type="entry name" value="SNARE fusion complex"/>
    <property type="match status" value="1"/>
</dbReference>
<dbReference type="GO" id="GO:0006888">
    <property type="term" value="P:endoplasmic reticulum to Golgi vesicle-mediated transport"/>
    <property type="evidence" value="ECO:0007669"/>
    <property type="project" value="TreeGrafter"/>
</dbReference>
<feature type="domain" description="Longin" evidence="9">
    <location>
        <begin position="8"/>
        <end position="87"/>
    </location>
</feature>
<dbReference type="PROSITE" id="PS50859">
    <property type="entry name" value="LONGIN"/>
    <property type="match status" value="1"/>
</dbReference>
<evidence type="ECO:0000256" key="7">
    <source>
        <dbReference type="ARBA" id="ARBA00046278"/>
    </source>
</evidence>
<evidence type="ECO:0000259" key="9">
    <source>
        <dbReference type="PROSITE" id="PS50859"/>
    </source>
</evidence>
<dbReference type="AlphaFoldDB" id="A0A914QKE4"/>
<dbReference type="PROSITE" id="PS50892">
    <property type="entry name" value="V_SNARE"/>
    <property type="match status" value="1"/>
</dbReference>
<keyword evidence="6" id="KW-0636">Prenylation</keyword>
<comment type="subcellular location">
    <subcellularLocation>
        <location evidence="7">Endomembrane system</location>
        <topology evidence="7">Lipid-anchor</topology>
        <orientation evidence="7">Cytoplasmic side</orientation>
    </subcellularLocation>
</comment>
<organism evidence="11 12">
    <name type="scientific">Panagrolaimus davidi</name>
    <dbReference type="NCBI Taxonomy" id="227884"/>
    <lineage>
        <taxon>Eukaryota</taxon>
        <taxon>Metazoa</taxon>
        <taxon>Ecdysozoa</taxon>
        <taxon>Nematoda</taxon>
        <taxon>Chromadorea</taxon>
        <taxon>Rhabditida</taxon>
        <taxon>Tylenchina</taxon>
        <taxon>Panagrolaimomorpha</taxon>
        <taxon>Panagrolaimoidea</taxon>
        <taxon>Panagrolaimidae</taxon>
        <taxon>Panagrolaimus</taxon>
    </lineage>
</organism>
<keyword evidence="3" id="KW-0472">Membrane</keyword>
<dbReference type="InterPro" id="IPR011012">
    <property type="entry name" value="Longin-like_dom_sf"/>
</dbReference>
<dbReference type="Pfam" id="PF00957">
    <property type="entry name" value="Synaptobrevin"/>
    <property type="match status" value="1"/>
</dbReference>
<dbReference type="CDD" id="cd14824">
    <property type="entry name" value="Longin"/>
    <property type="match status" value="1"/>
</dbReference>
<dbReference type="Gene3D" id="3.30.450.50">
    <property type="entry name" value="Longin domain"/>
    <property type="match status" value="1"/>
</dbReference>
<reference evidence="12" key="1">
    <citation type="submission" date="2022-11" db="UniProtKB">
        <authorList>
            <consortium name="WormBaseParasite"/>
        </authorList>
    </citation>
    <scope>IDENTIFICATION</scope>
</reference>
<keyword evidence="8" id="KW-0175">Coiled coil</keyword>
<dbReference type="InterPro" id="IPR010908">
    <property type="entry name" value="Longin_dom"/>
</dbReference>
<accession>A0A914QKE4</accession>
<dbReference type="GO" id="GO:0005794">
    <property type="term" value="C:Golgi apparatus"/>
    <property type="evidence" value="ECO:0007669"/>
    <property type="project" value="TreeGrafter"/>
</dbReference>
<evidence type="ECO:0000256" key="1">
    <source>
        <dbReference type="ARBA" id="ARBA00008025"/>
    </source>
</evidence>
<dbReference type="PANTHER" id="PTHR45806:SF1">
    <property type="entry name" value="SYNAPTOBREVIN HOMOLOG YKT6"/>
    <property type="match status" value="1"/>
</dbReference>
<dbReference type="PANTHER" id="PTHR45806">
    <property type="entry name" value="SYNAPTOBREVIN HOMOLOG YKT6"/>
    <property type="match status" value="1"/>
</dbReference>
<evidence type="ECO:0000313" key="11">
    <source>
        <dbReference type="Proteomes" id="UP000887578"/>
    </source>
</evidence>
<dbReference type="Proteomes" id="UP000887578">
    <property type="component" value="Unplaced"/>
</dbReference>
<dbReference type="GO" id="GO:0005484">
    <property type="term" value="F:SNAP receptor activity"/>
    <property type="evidence" value="ECO:0007669"/>
    <property type="project" value="TreeGrafter"/>
</dbReference>
<dbReference type="InterPro" id="IPR042855">
    <property type="entry name" value="V_SNARE_CC"/>
</dbReference>
<protein>
    <submittedName>
        <fullName evidence="12">Uncharacterized protein</fullName>
    </submittedName>
</protein>
<evidence type="ECO:0000256" key="4">
    <source>
        <dbReference type="ARBA" id="ARBA00023139"/>
    </source>
</evidence>
<evidence type="ECO:0000256" key="5">
    <source>
        <dbReference type="ARBA" id="ARBA00023288"/>
    </source>
</evidence>
<name>A0A914QKE4_9BILA</name>
<dbReference type="SUPFAM" id="SSF64356">
    <property type="entry name" value="SNARE-like"/>
    <property type="match status" value="1"/>
</dbReference>
<comment type="similarity">
    <text evidence="1">Belongs to the synaptobrevin family.</text>
</comment>
<dbReference type="Gene3D" id="1.20.5.110">
    <property type="match status" value="1"/>
</dbReference>
<evidence type="ECO:0000256" key="2">
    <source>
        <dbReference type="ARBA" id="ARBA00022481"/>
    </source>
</evidence>
<keyword evidence="5" id="KW-0449">Lipoprotein</keyword>
<evidence type="ECO:0000256" key="6">
    <source>
        <dbReference type="ARBA" id="ARBA00023289"/>
    </source>
</evidence>
<evidence type="ECO:0000256" key="3">
    <source>
        <dbReference type="ARBA" id="ARBA00023136"/>
    </source>
</evidence>
<proteinExistence type="inferred from homology"/>
<dbReference type="WBParaSite" id="PDA_v2.g4.t1">
    <property type="protein sequence ID" value="PDA_v2.g4.t1"/>
    <property type="gene ID" value="PDA_v2.g4"/>
</dbReference>
<evidence type="ECO:0000256" key="8">
    <source>
        <dbReference type="PROSITE-ProRule" id="PRU00290"/>
    </source>
</evidence>
<keyword evidence="4" id="KW-0564">Palmitate</keyword>